<reference evidence="2" key="1">
    <citation type="submission" date="2022-08" db="EMBL/GenBank/DDBJ databases">
        <authorList>
            <person name="Kallberg Y."/>
            <person name="Tangrot J."/>
            <person name="Rosling A."/>
        </authorList>
    </citation>
    <scope>NUCLEOTIDE SEQUENCE</scope>
    <source>
        <strain evidence="2">Wild A</strain>
    </source>
</reference>
<accession>A0A9W4T5V9</accession>
<dbReference type="SUPFAM" id="SSF49899">
    <property type="entry name" value="Concanavalin A-like lectins/glucanases"/>
    <property type="match status" value="1"/>
</dbReference>
<dbReference type="AlphaFoldDB" id="A0A9W4T5V9"/>
<evidence type="ECO:0000259" key="1">
    <source>
        <dbReference type="Pfam" id="PF00622"/>
    </source>
</evidence>
<evidence type="ECO:0000313" key="3">
    <source>
        <dbReference type="Proteomes" id="UP001153678"/>
    </source>
</evidence>
<dbReference type="OrthoDB" id="2424060at2759"/>
<dbReference type="Pfam" id="PF00622">
    <property type="entry name" value="SPRY"/>
    <property type="match status" value="1"/>
</dbReference>
<comment type="caution">
    <text evidence="2">The sequence shown here is derived from an EMBL/GenBank/DDBJ whole genome shotgun (WGS) entry which is preliminary data.</text>
</comment>
<feature type="non-terminal residue" evidence="2">
    <location>
        <position position="124"/>
    </location>
</feature>
<dbReference type="InterPro" id="IPR003877">
    <property type="entry name" value="SPRY_dom"/>
</dbReference>
<dbReference type="EMBL" id="CAMKVN010007437">
    <property type="protein sequence ID" value="CAI2191502.1"/>
    <property type="molecule type" value="Genomic_DNA"/>
</dbReference>
<dbReference type="Proteomes" id="UP001153678">
    <property type="component" value="Unassembled WGS sequence"/>
</dbReference>
<dbReference type="InterPro" id="IPR043136">
    <property type="entry name" value="B30.2/SPRY_sf"/>
</dbReference>
<dbReference type="Gene3D" id="2.60.120.920">
    <property type="match status" value="1"/>
</dbReference>
<feature type="domain" description="SPRY" evidence="1">
    <location>
        <begin position="83"/>
        <end position="124"/>
    </location>
</feature>
<proteinExistence type="predicted"/>
<keyword evidence="3" id="KW-1185">Reference proteome</keyword>
<gene>
    <name evidence="2" type="ORF">FWILDA_LOCUS15103</name>
</gene>
<evidence type="ECO:0000313" key="2">
    <source>
        <dbReference type="EMBL" id="CAI2191502.1"/>
    </source>
</evidence>
<name>A0A9W4T5V9_9GLOM</name>
<protein>
    <submittedName>
        <fullName evidence="2">6035_t:CDS:1</fullName>
    </submittedName>
</protein>
<feature type="non-terminal residue" evidence="2">
    <location>
        <position position="1"/>
    </location>
</feature>
<sequence>QSILQKSINVIDKDQFDKSLMKRKRQEDARKSSRDTKAQIIIRELSVFPASRSSISEPSEGSNMGEVLNQFHKLYYDIDIAKKDGDKSWEDCSWGYHGDNGNTYLNNDVKSYGPKFMTGDTIGC</sequence>
<organism evidence="2 3">
    <name type="scientific">Funneliformis geosporum</name>
    <dbReference type="NCBI Taxonomy" id="1117311"/>
    <lineage>
        <taxon>Eukaryota</taxon>
        <taxon>Fungi</taxon>
        <taxon>Fungi incertae sedis</taxon>
        <taxon>Mucoromycota</taxon>
        <taxon>Glomeromycotina</taxon>
        <taxon>Glomeromycetes</taxon>
        <taxon>Glomerales</taxon>
        <taxon>Glomeraceae</taxon>
        <taxon>Funneliformis</taxon>
    </lineage>
</organism>
<dbReference type="InterPro" id="IPR013320">
    <property type="entry name" value="ConA-like_dom_sf"/>
</dbReference>